<name>A0AAW4VX45_9FIRM</name>
<proteinExistence type="predicted"/>
<feature type="transmembrane region" description="Helical" evidence="3">
    <location>
        <begin position="112"/>
        <end position="131"/>
    </location>
</feature>
<dbReference type="Pfam" id="PF07155">
    <property type="entry name" value="ECF-ribofla_trS"/>
    <property type="match status" value="1"/>
</dbReference>
<sequence>MESKKKAFSLYDIVMIGLMAAVVFVVTMFLSIRIPTPTGTTMIKLANAFVLLCGLLLGPVRGGLAAGIGSMIFDLMTPEYAPEAWITFLRFFLMAWLCGVIAYAGAAAAKKFARNLAACLAGAVFSSLLYMLKGIIELMIGGSALVPAFVANIPKLMTSPPNIVIAVVVAMALLPALQKAMHSTSFGRHMAEK</sequence>
<dbReference type="Proteomes" id="UP001298753">
    <property type="component" value="Unassembled WGS sequence"/>
</dbReference>
<dbReference type="Gene3D" id="1.10.1760.20">
    <property type="match status" value="1"/>
</dbReference>
<dbReference type="GeneID" id="98659701"/>
<organism evidence="4 5">
    <name type="scientific">Agathobaculum butyriciproducens</name>
    <dbReference type="NCBI Taxonomy" id="1628085"/>
    <lineage>
        <taxon>Bacteria</taxon>
        <taxon>Bacillati</taxon>
        <taxon>Bacillota</taxon>
        <taxon>Clostridia</taxon>
        <taxon>Eubacteriales</taxon>
        <taxon>Butyricicoccaceae</taxon>
        <taxon>Agathobaculum</taxon>
    </lineage>
</organism>
<reference evidence="4 5" key="1">
    <citation type="submission" date="2021-10" db="EMBL/GenBank/DDBJ databases">
        <title>Anaerobic single-cell dispensing facilitates the cultivation of human gut bacteria.</title>
        <authorList>
            <person name="Afrizal A."/>
        </authorList>
    </citation>
    <scope>NUCLEOTIDE SEQUENCE [LARGE SCALE GENOMIC DNA]</scope>
    <source>
        <strain evidence="4 5">CLA-AA-H270</strain>
    </source>
</reference>
<dbReference type="AlphaFoldDB" id="A0AAW4VX45"/>
<evidence type="ECO:0000256" key="2">
    <source>
        <dbReference type="ARBA" id="ARBA00022989"/>
    </source>
</evidence>
<dbReference type="EMBL" id="JAJEPX010000033">
    <property type="protein sequence ID" value="MCC2177425.1"/>
    <property type="molecule type" value="Genomic_DNA"/>
</dbReference>
<dbReference type="PANTHER" id="PTHR37815">
    <property type="entry name" value="UPF0397 PROTEIN BC_2624-RELATED"/>
    <property type="match status" value="1"/>
</dbReference>
<keyword evidence="2 3" id="KW-1133">Transmembrane helix</keyword>
<keyword evidence="3" id="KW-0472">Membrane</keyword>
<feature type="transmembrane region" description="Helical" evidence="3">
    <location>
        <begin position="85"/>
        <end position="106"/>
    </location>
</feature>
<feature type="transmembrane region" description="Helical" evidence="3">
    <location>
        <begin position="46"/>
        <end position="73"/>
    </location>
</feature>
<comment type="caution">
    <text evidence="4">The sequence shown here is derived from an EMBL/GenBank/DDBJ whole genome shotgun (WGS) entry which is preliminary data.</text>
</comment>
<dbReference type="RefSeq" id="WP_227600978.1">
    <property type="nucleotide sequence ID" value="NZ_JAJEPX010000033.1"/>
</dbReference>
<dbReference type="GO" id="GO:0016020">
    <property type="term" value="C:membrane"/>
    <property type="evidence" value="ECO:0007669"/>
    <property type="project" value="InterPro"/>
</dbReference>
<keyword evidence="1 3" id="KW-0812">Transmembrane</keyword>
<evidence type="ECO:0000313" key="4">
    <source>
        <dbReference type="EMBL" id="MCC2177425.1"/>
    </source>
</evidence>
<dbReference type="PANTHER" id="PTHR37815:SF3">
    <property type="entry name" value="UPF0397 PROTEIN SPR0429"/>
    <property type="match status" value="1"/>
</dbReference>
<gene>
    <name evidence="4" type="ORF">LKD22_09865</name>
</gene>
<keyword evidence="5" id="KW-1185">Reference proteome</keyword>
<feature type="transmembrane region" description="Helical" evidence="3">
    <location>
        <begin position="163"/>
        <end position="181"/>
    </location>
</feature>
<evidence type="ECO:0000256" key="3">
    <source>
        <dbReference type="SAM" id="Phobius"/>
    </source>
</evidence>
<evidence type="ECO:0000256" key="1">
    <source>
        <dbReference type="ARBA" id="ARBA00022692"/>
    </source>
</evidence>
<dbReference type="InterPro" id="IPR009825">
    <property type="entry name" value="ECF_substrate-spec-like"/>
</dbReference>
<feature type="transmembrane region" description="Helical" evidence="3">
    <location>
        <begin position="12"/>
        <end position="34"/>
    </location>
</feature>
<accession>A0AAW4VX45</accession>
<evidence type="ECO:0000313" key="5">
    <source>
        <dbReference type="Proteomes" id="UP001298753"/>
    </source>
</evidence>
<protein>
    <submittedName>
        <fullName evidence="4">ECF transporter S component</fullName>
    </submittedName>
</protein>